<evidence type="ECO:0000313" key="2">
    <source>
        <dbReference type="Proteomes" id="UP001341840"/>
    </source>
</evidence>
<dbReference type="PANTHER" id="PTHR47723">
    <property type="entry name" value="OS05G0353850 PROTEIN"/>
    <property type="match status" value="1"/>
</dbReference>
<proteinExistence type="predicted"/>
<dbReference type="InterPro" id="IPR053151">
    <property type="entry name" value="RNase_H-like"/>
</dbReference>
<reference evidence="1 2" key="1">
    <citation type="journal article" date="2023" name="Plants (Basel)">
        <title>Bridging the Gap: Combining Genomics and Transcriptomics Approaches to Understand Stylosanthes scabra, an Orphan Legume from the Brazilian Caatinga.</title>
        <authorList>
            <person name="Ferreira-Neto J.R.C."/>
            <person name="da Silva M.D."/>
            <person name="Binneck E."/>
            <person name="de Melo N.F."/>
            <person name="da Silva R.H."/>
            <person name="de Melo A.L.T.M."/>
            <person name="Pandolfi V."/>
            <person name="Bustamante F.O."/>
            <person name="Brasileiro-Vidal A.C."/>
            <person name="Benko-Iseppon A.M."/>
        </authorList>
    </citation>
    <scope>NUCLEOTIDE SEQUENCE [LARGE SCALE GENOMIC DNA]</scope>
    <source>
        <tissue evidence="1">Leaves</tissue>
    </source>
</reference>
<dbReference type="EMBL" id="JASCZI010181391">
    <property type="protein sequence ID" value="MED6182914.1"/>
    <property type="molecule type" value="Genomic_DNA"/>
</dbReference>
<evidence type="ECO:0000313" key="1">
    <source>
        <dbReference type="EMBL" id="MED6182914.1"/>
    </source>
</evidence>
<evidence type="ECO:0008006" key="3">
    <source>
        <dbReference type="Google" id="ProtNLM"/>
    </source>
</evidence>
<organism evidence="1 2">
    <name type="scientific">Stylosanthes scabra</name>
    <dbReference type="NCBI Taxonomy" id="79078"/>
    <lineage>
        <taxon>Eukaryota</taxon>
        <taxon>Viridiplantae</taxon>
        <taxon>Streptophyta</taxon>
        <taxon>Embryophyta</taxon>
        <taxon>Tracheophyta</taxon>
        <taxon>Spermatophyta</taxon>
        <taxon>Magnoliopsida</taxon>
        <taxon>eudicotyledons</taxon>
        <taxon>Gunneridae</taxon>
        <taxon>Pentapetalae</taxon>
        <taxon>rosids</taxon>
        <taxon>fabids</taxon>
        <taxon>Fabales</taxon>
        <taxon>Fabaceae</taxon>
        <taxon>Papilionoideae</taxon>
        <taxon>50 kb inversion clade</taxon>
        <taxon>dalbergioids sensu lato</taxon>
        <taxon>Dalbergieae</taxon>
        <taxon>Pterocarpus clade</taxon>
        <taxon>Stylosanthes</taxon>
    </lineage>
</organism>
<comment type="caution">
    <text evidence="1">The sequence shown here is derived from an EMBL/GenBank/DDBJ whole genome shotgun (WGS) entry which is preliminary data.</text>
</comment>
<dbReference type="Proteomes" id="UP001341840">
    <property type="component" value="Unassembled WGS sequence"/>
</dbReference>
<dbReference type="PANTHER" id="PTHR47723:SF19">
    <property type="entry name" value="POLYNUCLEOTIDYL TRANSFERASE, RIBONUCLEASE H-LIKE SUPERFAMILY PROTEIN"/>
    <property type="match status" value="1"/>
</dbReference>
<protein>
    <recommendedName>
        <fullName evidence="3">RNase H type-1 domain-containing protein</fullName>
    </recommendedName>
</protein>
<sequence>MEFHRIFSTNHLSASFITLQWTPPSAGAVKLNCDASKLPHSDVVGFGCVIRDNGTWKHGCASSIPASSVLDVKIPNIPYSSAESVLILRIQKILLWPWKMEISLIQKNANRVADALAKHAINFGIQYADWIQPWNDLRYLITDDVIP</sequence>
<name>A0ABU6WAV4_9FABA</name>
<keyword evidence="2" id="KW-1185">Reference proteome</keyword>
<gene>
    <name evidence="1" type="ORF">PIB30_033138</name>
</gene>
<accession>A0ABU6WAV4</accession>